<organism evidence="4 5">
    <name type="scientific">Chitinophaga barathri</name>
    <dbReference type="NCBI Taxonomy" id="1647451"/>
    <lineage>
        <taxon>Bacteria</taxon>
        <taxon>Pseudomonadati</taxon>
        <taxon>Bacteroidota</taxon>
        <taxon>Chitinophagia</taxon>
        <taxon>Chitinophagales</taxon>
        <taxon>Chitinophagaceae</taxon>
        <taxon>Chitinophaga</taxon>
    </lineage>
</organism>
<dbReference type="PROSITE" id="PS51257">
    <property type="entry name" value="PROKAR_LIPOPROTEIN"/>
    <property type="match status" value="1"/>
</dbReference>
<reference evidence="5" key="1">
    <citation type="submission" date="2018-11" db="EMBL/GenBank/DDBJ databases">
        <title>Chitinophaga lutea sp.nov., isolate from arsenic contaminated soil.</title>
        <authorList>
            <person name="Zong Y."/>
        </authorList>
    </citation>
    <scope>NUCLEOTIDE SEQUENCE [LARGE SCALE GENOMIC DNA]</scope>
    <source>
        <strain evidence="5">YLT18</strain>
    </source>
</reference>
<comment type="caution">
    <text evidence="4">The sequence shown here is derived from an EMBL/GenBank/DDBJ whole genome shotgun (WGS) entry which is preliminary data.</text>
</comment>
<dbReference type="RefSeq" id="WP_120519017.1">
    <property type="nucleotide sequence ID" value="NZ_QXZY01000015.1"/>
</dbReference>
<dbReference type="PANTHER" id="PTHR11177:SF317">
    <property type="entry name" value="CHITINASE 12-RELATED"/>
    <property type="match status" value="1"/>
</dbReference>
<evidence type="ECO:0000256" key="1">
    <source>
        <dbReference type="ARBA" id="ARBA00000822"/>
    </source>
</evidence>
<dbReference type="InterPro" id="IPR050314">
    <property type="entry name" value="Glycosyl_Hydrlase_18"/>
</dbReference>
<name>A0A3N4M5Q3_9BACT</name>
<protein>
    <recommendedName>
        <fullName evidence="2">chitinase</fullName>
        <ecNumber evidence="2">3.2.1.14</ecNumber>
    </recommendedName>
</protein>
<dbReference type="InterPro" id="IPR011583">
    <property type="entry name" value="Chitinase_II/V-like_cat"/>
</dbReference>
<dbReference type="GO" id="GO:0005975">
    <property type="term" value="P:carbohydrate metabolic process"/>
    <property type="evidence" value="ECO:0007669"/>
    <property type="project" value="InterPro"/>
</dbReference>
<gene>
    <name evidence="4" type="ORF">EG028_24965</name>
</gene>
<sequence length="442" mass="47889">MHKKLYILLVSILALAACGKERIKDPEFGPGDYPRIFDIQNAFISPVRIINEGQTADYKGLVYSPGGKVNISWKVNGEEKSKDTVFSFTPTAGGEYTISLEVELNGMKSQRSSKVLVKPATYTPKPYDKVIMAYLSAEGTALGVNWEQATHVTFLAGRVASDGTVDLSAGEINQRMDEMVARGHIAGRAVLLGLAGRLSPVDGWALYEANDFGEAIRTPATRAALVASVANYVATRRIDGVDIMMSDINSGAYAQNVAAIAPFIAELKAALPANSIVTVTVGAGWQHWDYPSLSAATWVNVRAFEDGIHVGPGAPRGQASSYDYMLAAAKIWVDFHLPADKLVIGIPAFGLRYNAIDGVGNNLDWGSYDYVAYRTILGYDPQAATKELVNHAFGVYYNGQPLVKRKGDFIKTSAYKGAYLWAADYDSGDDKALLKELHNSLK</sequence>
<dbReference type="GO" id="GO:0008061">
    <property type="term" value="F:chitin binding"/>
    <property type="evidence" value="ECO:0007669"/>
    <property type="project" value="InterPro"/>
</dbReference>
<dbReference type="OrthoDB" id="973993at2"/>
<comment type="catalytic activity">
    <reaction evidence="1">
        <text>Random endo-hydrolysis of N-acetyl-beta-D-glucosaminide (1-&gt;4)-beta-linkages in chitin and chitodextrins.</text>
        <dbReference type="EC" id="3.2.1.14"/>
    </reaction>
</comment>
<dbReference type="Proteomes" id="UP000279089">
    <property type="component" value="Unassembled WGS sequence"/>
</dbReference>
<proteinExistence type="predicted"/>
<evidence type="ECO:0000256" key="2">
    <source>
        <dbReference type="ARBA" id="ARBA00012729"/>
    </source>
</evidence>
<dbReference type="EMBL" id="RMBX01000015">
    <property type="protein sequence ID" value="RPD38521.1"/>
    <property type="molecule type" value="Genomic_DNA"/>
</dbReference>
<dbReference type="GO" id="GO:0008843">
    <property type="term" value="F:endochitinase activity"/>
    <property type="evidence" value="ECO:0007669"/>
    <property type="project" value="UniProtKB-EC"/>
</dbReference>
<dbReference type="EC" id="3.2.1.14" evidence="2"/>
<evidence type="ECO:0000313" key="5">
    <source>
        <dbReference type="Proteomes" id="UP000279089"/>
    </source>
</evidence>
<dbReference type="PANTHER" id="PTHR11177">
    <property type="entry name" value="CHITINASE"/>
    <property type="match status" value="1"/>
</dbReference>
<dbReference type="AlphaFoldDB" id="A0A3N4M5Q3"/>
<dbReference type="PROSITE" id="PS51910">
    <property type="entry name" value="GH18_2"/>
    <property type="match status" value="1"/>
</dbReference>
<keyword evidence="5" id="KW-1185">Reference proteome</keyword>
<evidence type="ECO:0000313" key="4">
    <source>
        <dbReference type="EMBL" id="RPD38521.1"/>
    </source>
</evidence>
<dbReference type="SUPFAM" id="SSF51445">
    <property type="entry name" value="(Trans)glycosidases"/>
    <property type="match status" value="1"/>
</dbReference>
<evidence type="ECO:0000259" key="3">
    <source>
        <dbReference type="PROSITE" id="PS51910"/>
    </source>
</evidence>
<dbReference type="Pfam" id="PF00704">
    <property type="entry name" value="Glyco_hydro_18"/>
    <property type="match status" value="1"/>
</dbReference>
<accession>A0A3N4M5Q3</accession>
<feature type="domain" description="GH18" evidence="3">
    <location>
        <begin position="129"/>
        <end position="442"/>
    </location>
</feature>
<dbReference type="Gene3D" id="3.40.5.30">
    <property type="entry name" value="(Trans)glycosidases - domain 2"/>
    <property type="match status" value="1"/>
</dbReference>
<dbReference type="SMART" id="SM00636">
    <property type="entry name" value="Glyco_18"/>
    <property type="match status" value="1"/>
</dbReference>
<dbReference type="Gene3D" id="3.20.20.80">
    <property type="entry name" value="Glycosidases"/>
    <property type="match status" value="1"/>
</dbReference>
<dbReference type="GO" id="GO:0006032">
    <property type="term" value="P:chitin catabolic process"/>
    <property type="evidence" value="ECO:0007669"/>
    <property type="project" value="TreeGrafter"/>
</dbReference>
<dbReference type="GO" id="GO:0005576">
    <property type="term" value="C:extracellular region"/>
    <property type="evidence" value="ECO:0007669"/>
    <property type="project" value="TreeGrafter"/>
</dbReference>
<dbReference type="InterPro" id="IPR001223">
    <property type="entry name" value="Glyco_hydro18_cat"/>
</dbReference>
<dbReference type="InterPro" id="IPR017853">
    <property type="entry name" value="GH"/>
</dbReference>